<keyword evidence="4 7" id="KW-1133">Transmembrane helix</keyword>
<evidence type="ECO:0000313" key="9">
    <source>
        <dbReference type="EMBL" id="KLT42473.1"/>
    </source>
</evidence>
<gene>
    <name evidence="9" type="ORF">CC85DRAFT_328208</name>
</gene>
<feature type="transmembrane region" description="Helical" evidence="7">
    <location>
        <begin position="277"/>
        <end position="302"/>
    </location>
</feature>
<dbReference type="PROSITE" id="PS50850">
    <property type="entry name" value="MFS"/>
    <property type="match status" value="1"/>
</dbReference>
<dbReference type="Pfam" id="PF07690">
    <property type="entry name" value="MFS_1"/>
    <property type="match status" value="1"/>
</dbReference>
<accession>A0A0J0XN22</accession>
<dbReference type="InterPro" id="IPR020846">
    <property type="entry name" value="MFS_dom"/>
</dbReference>
<dbReference type="GO" id="GO:0022857">
    <property type="term" value="F:transmembrane transporter activity"/>
    <property type="evidence" value="ECO:0007669"/>
    <property type="project" value="InterPro"/>
</dbReference>
<evidence type="ECO:0000256" key="1">
    <source>
        <dbReference type="ARBA" id="ARBA00004141"/>
    </source>
</evidence>
<dbReference type="PANTHER" id="PTHR43791">
    <property type="entry name" value="PERMEASE-RELATED"/>
    <property type="match status" value="1"/>
</dbReference>
<name>A0A0J0XN22_9TREE</name>
<dbReference type="RefSeq" id="XP_018278964.1">
    <property type="nucleotide sequence ID" value="XM_018426668.1"/>
</dbReference>
<feature type="transmembrane region" description="Helical" evidence="7">
    <location>
        <begin position="104"/>
        <end position="124"/>
    </location>
</feature>
<keyword evidence="2" id="KW-0813">Transport</keyword>
<proteinExistence type="predicted"/>
<dbReference type="Gene3D" id="1.20.1250.20">
    <property type="entry name" value="MFS general substrate transporter like domains"/>
    <property type="match status" value="1"/>
</dbReference>
<evidence type="ECO:0000313" key="10">
    <source>
        <dbReference type="Proteomes" id="UP000053611"/>
    </source>
</evidence>
<evidence type="ECO:0000256" key="5">
    <source>
        <dbReference type="ARBA" id="ARBA00023136"/>
    </source>
</evidence>
<dbReference type="SUPFAM" id="SSF103473">
    <property type="entry name" value="MFS general substrate transporter"/>
    <property type="match status" value="1"/>
</dbReference>
<dbReference type="OrthoDB" id="6730379at2759"/>
<evidence type="ECO:0000256" key="3">
    <source>
        <dbReference type="ARBA" id="ARBA00022692"/>
    </source>
</evidence>
<feature type="transmembrane region" description="Helical" evidence="7">
    <location>
        <begin position="207"/>
        <end position="230"/>
    </location>
</feature>
<keyword evidence="10" id="KW-1185">Reference proteome</keyword>
<evidence type="ECO:0000256" key="6">
    <source>
        <dbReference type="SAM" id="MobiDB-lite"/>
    </source>
</evidence>
<feature type="transmembrane region" description="Helical" evidence="7">
    <location>
        <begin position="77"/>
        <end position="97"/>
    </location>
</feature>
<dbReference type="InterPro" id="IPR036259">
    <property type="entry name" value="MFS_trans_sf"/>
</dbReference>
<evidence type="ECO:0000256" key="7">
    <source>
        <dbReference type="SAM" id="Phobius"/>
    </source>
</evidence>
<feature type="transmembrane region" description="Helical" evidence="7">
    <location>
        <begin position="136"/>
        <end position="154"/>
    </location>
</feature>
<feature type="transmembrane region" description="Helical" evidence="7">
    <location>
        <begin position="166"/>
        <end position="187"/>
    </location>
</feature>
<dbReference type="Proteomes" id="UP000053611">
    <property type="component" value="Unassembled WGS sequence"/>
</dbReference>
<feature type="transmembrane region" description="Helical" evidence="7">
    <location>
        <begin position="367"/>
        <end position="390"/>
    </location>
</feature>
<dbReference type="GO" id="GO:0016020">
    <property type="term" value="C:membrane"/>
    <property type="evidence" value="ECO:0007669"/>
    <property type="project" value="UniProtKB-SubCell"/>
</dbReference>
<feature type="domain" description="Major facilitator superfamily (MFS) profile" evidence="8">
    <location>
        <begin position="40"/>
        <end position="459"/>
    </location>
</feature>
<keyword evidence="3 7" id="KW-0812">Transmembrane</keyword>
<dbReference type="EMBL" id="KQ087205">
    <property type="protein sequence ID" value="KLT42473.1"/>
    <property type="molecule type" value="Genomic_DNA"/>
</dbReference>
<evidence type="ECO:0000256" key="4">
    <source>
        <dbReference type="ARBA" id="ARBA00022989"/>
    </source>
</evidence>
<evidence type="ECO:0000256" key="2">
    <source>
        <dbReference type="ARBA" id="ARBA00022448"/>
    </source>
</evidence>
<organism evidence="9 10">
    <name type="scientific">Cutaneotrichosporon oleaginosum</name>
    <dbReference type="NCBI Taxonomy" id="879819"/>
    <lineage>
        <taxon>Eukaryota</taxon>
        <taxon>Fungi</taxon>
        <taxon>Dikarya</taxon>
        <taxon>Basidiomycota</taxon>
        <taxon>Agaricomycotina</taxon>
        <taxon>Tremellomycetes</taxon>
        <taxon>Trichosporonales</taxon>
        <taxon>Trichosporonaceae</taxon>
        <taxon>Cutaneotrichosporon</taxon>
    </lineage>
</organism>
<keyword evidence="5 7" id="KW-0472">Membrane</keyword>
<feature type="transmembrane region" description="Helical" evidence="7">
    <location>
        <begin position="314"/>
        <end position="334"/>
    </location>
</feature>
<dbReference type="InterPro" id="IPR011701">
    <property type="entry name" value="MFS"/>
</dbReference>
<feature type="region of interest" description="Disordered" evidence="6">
    <location>
        <begin position="1"/>
        <end position="26"/>
    </location>
</feature>
<evidence type="ECO:0000259" key="8">
    <source>
        <dbReference type="PROSITE" id="PS50850"/>
    </source>
</evidence>
<feature type="transmembrane region" description="Helical" evidence="7">
    <location>
        <begin position="434"/>
        <end position="455"/>
    </location>
</feature>
<feature type="transmembrane region" description="Helical" evidence="7">
    <location>
        <begin position="38"/>
        <end position="57"/>
    </location>
</feature>
<protein>
    <submittedName>
        <fullName evidence="9">MFS general substrate transporter</fullName>
    </submittedName>
</protein>
<comment type="subcellular location">
    <subcellularLocation>
        <location evidence="1">Membrane</location>
        <topology evidence="1">Multi-pass membrane protein</topology>
    </subcellularLocation>
</comment>
<dbReference type="PANTHER" id="PTHR43791:SF1">
    <property type="entry name" value="ALLANTOATE PERMEASE"/>
    <property type="match status" value="1"/>
</dbReference>
<dbReference type="AlphaFoldDB" id="A0A0J0XN22"/>
<feature type="transmembrane region" description="Helical" evidence="7">
    <location>
        <begin position="402"/>
        <end position="422"/>
    </location>
</feature>
<reference evidence="9 10" key="1">
    <citation type="submission" date="2015-03" db="EMBL/GenBank/DDBJ databases">
        <title>Genomics and transcriptomics of the oil-accumulating basidiomycete yeast T. oleaginosus allow insights into substrate utilization and the diverse evolutionary trajectories of mating systems in fungi.</title>
        <authorList>
            <consortium name="DOE Joint Genome Institute"/>
            <person name="Kourist R."/>
            <person name="Kracht O."/>
            <person name="Bracharz F."/>
            <person name="Lipzen A."/>
            <person name="Nolan M."/>
            <person name="Ohm R."/>
            <person name="Grigoriev I."/>
            <person name="Sun S."/>
            <person name="Heitman J."/>
            <person name="Bruck T."/>
            <person name="Nowrousian M."/>
        </authorList>
    </citation>
    <scope>NUCLEOTIDE SEQUENCE [LARGE SCALE GENOMIC DNA]</scope>
    <source>
        <strain evidence="9 10">IBC0246</strain>
    </source>
</reference>
<dbReference type="GeneID" id="28987271"/>
<feature type="transmembrane region" description="Helical" evidence="7">
    <location>
        <begin position="341"/>
        <end position="361"/>
    </location>
</feature>
<sequence>MPSTEIDKEEVSHAEDGPTPVPSFTEAEGKRVRRKADFVLLPMFCAIYALGFLDKTALTYASVMGIRTAAKLTVGQYAWLGSIYFFGYLVGCYPMAIGHQRFPAAKFTSATIILWGATTMSTAACSTYPQLMGVRFLLGFLEATITPATVMFTAEWYNKSEQATRVGIWGSFSTWGGILGAGVAYGLSMREVEARWGNSGTVMAIASWKAIFIFLGGLTILIGLLFLFLVPDTIDGARFLSPREKEVAKLRTLENKQHIAETHWKWYQVREALLDPAVWLLCMIIVLSFIPNGGITNFYAIIVLGMGFTVQETLLLSMANAWLSIGLIVTFWTADKIRCRSLAGIPLTIVSIIGATMVWALPRNQKIARLAGFYLSLAFAIPTFVAMTFLTSNIAGRTKKTFVTGMILVFNCTGNLIGPQTFRDKDGPVYAPALLTFVICNAINLVLLVTMFFYYRWQNAKRDRLYGKPVADEDHFVDLTDGENKSFRYVL</sequence>
<feature type="compositionally biased region" description="Basic and acidic residues" evidence="6">
    <location>
        <begin position="1"/>
        <end position="16"/>
    </location>
</feature>